<dbReference type="InterPro" id="IPR008669">
    <property type="entry name" value="LSM_interact"/>
</dbReference>
<dbReference type="Pfam" id="PF05391">
    <property type="entry name" value="Lsm_interact"/>
    <property type="match status" value="1"/>
</dbReference>
<organism evidence="4 5">
    <name type="scientific">Morus notabilis</name>
    <dbReference type="NCBI Taxonomy" id="981085"/>
    <lineage>
        <taxon>Eukaryota</taxon>
        <taxon>Viridiplantae</taxon>
        <taxon>Streptophyta</taxon>
        <taxon>Embryophyta</taxon>
        <taxon>Tracheophyta</taxon>
        <taxon>Spermatophyta</taxon>
        <taxon>Magnoliopsida</taxon>
        <taxon>eudicotyledons</taxon>
        <taxon>Gunneridae</taxon>
        <taxon>Pentapetalae</taxon>
        <taxon>rosids</taxon>
        <taxon>fabids</taxon>
        <taxon>Rosales</taxon>
        <taxon>Moraceae</taxon>
        <taxon>Moreae</taxon>
        <taxon>Morus</taxon>
    </lineage>
</organism>
<dbReference type="GO" id="GO:0003723">
    <property type="term" value="F:RNA binding"/>
    <property type="evidence" value="ECO:0007669"/>
    <property type="project" value="UniProtKB-KW"/>
</dbReference>
<sequence length="91" mass="9951">MAEHDADQTDVSGGSLSKDSVGASKQSSAPQVPPSTRKPRVDTIQLKGKNTFAVPRNVSALYQTAKKPETEEDDDEKPKSNDEFRKMFIKG</sequence>
<feature type="domain" description="LSM-interacting" evidence="3">
    <location>
        <begin position="74"/>
        <end position="90"/>
    </location>
</feature>
<name>W9RZU6_9ROSA</name>
<evidence type="ECO:0000256" key="1">
    <source>
        <dbReference type="ARBA" id="ARBA00022884"/>
    </source>
</evidence>
<feature type="compositionally biased region" description="Basic and acidic residues" evidence="2">
    <location>
        <begin position="76"/>
        <end position="91"/>
    </location>
</feature>
<keyword evidence="5" id="KW-1185">Reference proteome</keyword>
<feature type="region of interest" description="Disordered" evidence="2">
    <location>
        <begin position="1"/>
        <end position="91"/>
    </location>
</feature>
<dbReference type="AlphaFoldDB" id="W9RZU6"/>
<evidence type="ECO:0000313" key="4">
    <source>
        <dbReference type="EMBL" id="EXB80411.1"/>
    </source>
</evidence>
<dbReference type="STRING" id="981085.W9RZU6"/>
<protein>
    <recommendedName>
        <fullName evidence="3">LSM-interacting domain-containing protein</fullName>
    </recommendedName>
</protein>
<dbReference type="EMBL" id="KE344807">
    <property type="protein sequence ID" value="EXB80411.1"/>
    <property type="molecule type" value="Genomic_DNA"/>
</dbReference>
<reference evidence="5" key="1">
    <citation type="submission" date="2013-01" db="EMBL/GenBank/DDBJ databases">
        <title>Draft Genome Sequence of a Mulberry Tree, Morus notabilis C.K. Schneid.</title>
        <authorList>
            <person name="He N."/>
            <person name="Zhao S."/>
        </authorList>
    </citation>
    <scope>NUCLEOTIDE SEQUENCE</scope>
</reference>
<accession>W9RZU6</accession>
<evidence type="ECO:0000256" key="2">
    <source>
        <dbReference type="SAM" id="MobiDB-lite"/>
    </source>
</evidence>
<dbReference type="Proteomes" id="UP000030645">
    <property type="component" value="Unassembled WGS sequence"/>
</dbReference>
<gene>
    <name evidence="4" type="ORF">L484_010981</name>
</gene>
<keyword evidence="1" id="KW-0694">RNA-binding</keyword>
<evidence type="ECO:0000313" key="5">
    <source>
        <dbReference type="Proteomes" id="UP000030645"/>
    </source>
</evidence>
<feature type="compositionally biased region" description="Polar residues" evidence="2">
    <location>
        <begin position="9"/>
        <end position="30"/>
    </location>
</feature>
<evidence type="ECO:0000259" key="3">
    <source>
        <dbReference type="Pfam" id="PF05391"/>
    </source>
</evidence>
<proteinExistence type="predicted"/>
<dbReference type="eggNOG" id="KOG0128">
    <property type="taxonomic scope" value="Eukaryota"/>
</dbReference>